<reference evidence="1" key="1">
    <citation type="submission" date="2020-07" db="EMBL/GenBank/DDBJ databases">
        <title>Multicomponent nature underlies the extraordinary mechanical properties of spider dragline silk.</title>
        <authorList>
            <person name="Kono N."/>
            <person name="Nakamura H."/>
            <person name="Mori M."/>
            <person name="Yoshida Y."/>
            <person name="Ohtoshi R."/>
            <person name="Malay A.D."/>
            <person name="Moran D.A.P."/>
            <person name="Tomita M."/>
            <person name="Numata K."/>
            <person name="Arakawa K."/>
        </authorList>
    </citation>
    <scope>NUCLEOTIDE SEQUENCE</scope>
</reference>
<gene>
    <name evidence="1" type="ORF">TNCT_152851</name>
</gene>
<name>A0A8X6L9V4_TRICU</name>
<dbReference type="Proteomes" id="UP000887116">
    <property type="component" value="Unassembled WGS sequence"/>
</dbReference>
<proteinExistence type="predicted"/>
<dbReference type="AlphaFoldDB" id="A0A8X6L9V4"/>
<sequence length="76" mass="8827">MRPGILRPMVNFLNMLKSMIQSTLVKMRKMTTSLSSMKSVGMKILKIFKNKETAFLKSSHLCCMKNFILRKPLLYV</sequence>
<evidence type="ECO:0000313" key="1">
    <source>
        <dbReference type="EMBL" id="GFR00667.1"/>
    </source>
</evidence>
<keyword evidence="2" id="KW-1185">Reference proteome</keyword>
<accession>A0A8X6L9V4</accession>
<organism evidence="1 2">
    <name type="scientific">Trichonephila clavata</name>
    <name type="common">Joro spider</name>
    <name type="synonym">Nephila clavata</name>
    <dbReference type="NCBI Taxonomy" id="2740835"/>
    <lineage>
        <taxon>Eukaryota</taxon>
        <taxon>Metazoa</taxon>
        <taxon>Ecdysozoa</taxon>
        <taxon>Arthropoda</taxon>
        <taxon>Chelicerata</taxon>
        <taxon>Arachnida</taxon>
        <taxon>Araneae</taxon>
        <taxon>Araneomorphae</taxon>
        <taxon>Entelegynae</taxon>
        <taxon>Araneoidea</taxon>
        <taxon>Nephilidae</taxon>
        <taxon>Trichonephila</taxon>
    </lineage>
</organism>
<evidence type="ECO:0000313" key="2">
    <source>
        <dbReference type="Proteomes" id="UP000887116"/>
    </source>
</evidence>
<comment type="caution">
    <text evidence="1">The sequence shown here is derived from an EMBL/GenBank/DDBJ whole genome shotgun (WGS) entry which is preliminary data.</text>
</comment>
<protein>
    <submittedName>
        <fullName evidence="1">Uncharacterized protein</fullName>
    </submittedName>
</protein>
<dbReference type="EMBL" id="BMAO01015270">
    <property type="protein sequence ID" value="GFR00667.1"/>
    <property type="molecule type" value="Genomic_DNA"/>
</dbReference>